<evidence type="ECO:0000256" key="2">
    <source>
        <dbReference type="SAM" id="MobiDB-lite"/>
    </source>
</evidence>
<proteinExistence type="inferred from homology"/>
<dbReference type="PANTHER" id="PTHR13456">
    <property type="entry name" value="UPF0729 PROTEIN C18ORF32"/>
    <property type="match status" value="1"/>
</dbReference>
<dbReference type="PANTHER" id="PTHR13456:SF0">
    <property type="entry name" value="UPF0729 PROTEIN C18ORF32"/>
    <property type="match status" value="1"/>
</dbReference>
<dbReference type="EMBL" id="JAZDUA010000189">
    <property type="protein sequence ID" value="KAK7864954.1"/>
    <property type="molecule type" value="Genomic_DNA"/>
</dbReference>
<gene>
    <name evidence="3" type="ORF">R5R35_004938</name>
</gene>
<name>A0AAN9VVH9_9ORTH</name>
<evidence type="ECO:0000256" key="1">
    <source>
        <dbReference type="ARBA" id="ARBA00007959"/>
    </source>
</evidence>
<comment type="caution">
    <text evidence="3">The sequence shown here is derived from an EMBL/GenBank/DDBJ whole genome shotgun (WGS) entry which is preliminary data.</text>
</comment>
<organism evidence="3 4">
    <name type="scientific">Gryllus longicercus</name>
    <dbReference type="NCBI Taxonomy" id="2509291"/>
    <lineage>
        <taxon>Eukaryota</taxon>
        <taxon>Metazoa</taxon>
        <taxon>Ecdysozoa</taxon>
        <taxon>Arthropoda</taxon>
        <taxon>Hexapoda</taxon>
        <taxon>Insecta</taxon>
        <taxon>Pterygota</taxon>
        <taxon>Neoptera</taxon>
        <taxon>Polyneoptera</taxon>
        <taxon>Orthoptera</taxon>
        <taxon>Ensifera</taxon>
        <taxon>Gryllidea</taxon>
        <taxon>Grylloidea</taxon>
        <taxon>Gryllidae</taxon>
        <taxon>Gryllinae</taxon>
        <taxon>Gryllus</taxon>
    </lineage>
</organism>
<protein>
    <submittedName>
        <fullName evidence="3">Uncharacterized protein</fullName>
    </submittedName>
</protein>
<comment type="similarity">
    <text evidence="1">Belongs to the UPF0729 family.</text>
</comment>
<keyword evidence="4" id="KW-1185">Reference proteome</keyword>
<dbReference type="Pfam" id="PF14975">
    <property type="entry name" value="DUF4512"/>
    <property type="match status" value="1"/>
</dbReference>
<dbReference type="Proteomes" id="UP001378592">
    <property type="component" value="Unassembled WGS sequence"/>
</dbReference>
<sequence>MVCIPCFVIPFFLFIWYRYLQPIVLKFWNPWKPVKDNKTVVEEKRKEDEKNIVNDNNPPEKLKAT</sequence>
<accession>A0AAN9VVH9</accession>
<evidence type="ECO:0000313" key="4">
    <source>
        <dbReference type="Proteomes" id="UP001378592"/>
    </source>
</evidence>
<evidence type="ECO:0000313" key="3">
    <source>
        <dbReference type="EMBL" id="KAK7864954.1"/>
    </source>
</evidence>
<dbReference type="InterPro" id="IPR026776">
    <property type="entry name" value="UPF0729_C18orf32-like"/>
</dbReference>
<reference evidence="3 4" key="1">
    <citation type="submission" date="2024-03" db="EMBL/GenBank/DDBJ databases">
        <title>The genome assembly and annotation of the cricket Gryllus longicercus Weissman &amp; Gray.</title>
        <authorList>
            <person name="Szrajer S."/>
            <person name="Gray D."/>
            <person name="Ylla G."/>
        </authorList>
    </citation>
    <scope>NUCLEOTIDE SEQUENCE [LARGE SCALE GENOMIC DNA]</scope>
    <source>
        <strain evidence="3">DAG 2021-001</strain>
        <tissue evidence="3">Whole body minus gut</tissue>
    </source>
</reference>
<dbReference type="AlphaFoldDB" id="A0AAN9VVH9"/>
<feature type="region of interest" description="Disordered" evidence="2">
    <location>
        <begin position="45"/>
        <end position="65"/>
    </location>
</feature>